<reference evidence="1 2" key="2">
    <citation type="journal article" date="2013" name="PLoS ONE">
        <title>Whole genome mapping and re-organization of the nuclear and mitochondrial genomes of Babesia microti isolates.</title>
        <authorList>
            <person name="Cornillot E."/>
            <person name="Dassouli A."/>
            <person name="Garg A."/>
            <person name="Pachikara N."/>
            <person name="Randazzo S."/>
            <person name="Depoix D."/>
            <person name="Carcy B."/>
            <person name="Delbecq S."/>
            <person name="Frutos R."/>
            <person name="Silva J.C."/>
            <person name="Sutton R."/>
            <person name="Krause P.J."/>
            <person name="Mamoun C.B."/>
        </authorList>
    </citation>
    <scope>NUCLEOTIDE SEQUENCE [LARGE SCALE GENOMIC DNA]</scope>
    <source>
        <strain evidence="1 2">RI</strain>
    </source>
</reference>
<proteinExistence type="predicted"/>
<organism evidence="1 2">
    <name type="scientific">Babesia microti (strain RI)</name>
    <dbReference type="NCBI Taxonomy" id="1133968"/>
    <lineage>
        <taxon>Eukaryota</taxon>
        <taxon>Sar</taxon>
        <taxon>Alveolata</taxon>
        <taxon>Apicomplexa</taxon>
        <taxon>Aconoidasida</taxon>
        <taxon>Piroplasmida</taxon>
        <taxon>Babesiidae</taxon>
        <taxon>Babesia</taxon>
    </lineage>
</organism>
<dbReference type="GeneID" id="24424857"/>
<dbReference type="RefSeq" id="XP_012648833.2">
    <property type="nucleotide sequence ID" value="XM_012793379.2"/>
</dbReference>
<evidence type="ECO:0000313" key="1">
    <source>
        <dbReference type="EMBL" id="SJK86308.1"/>
    </source>
</evidence>
<evidence type="ECO:0000313" key="2">
    <source>
        <dbReference type="Proteomes" id="UP000002899"/>
    </source>
</evidence>
<reference evidence="1 2" key="1">
    <citation type="journal article" date="2012" name="Nucleic Acids Res.">
        <title>Sequencing of the smallest Apicomplexan genome from the human pathogen Babesia microti.</title>
        <authorList>
            <person name="Cornillot E."/>
            <person name="Hadj-Kaddour K."/>
            <person name="Dassouli A."/>
            <person name="Noel B."/>
            <person name="Ranwez V."/>
            <person name="Vacherie B."/>
            <person name="Augagneur Y."/>
            <person name="Bres V."/>
            <person name="Duclos A."/>
            <person name="Randazzo S."/>
            <person name="Carcy B."/>
            <person name="Debierre-Grockiego F."/>
            <person name="Delbecq S."/>
            <person name="Moubri-Menage K."/>
            <person name="Shams-Eldin H."/>
            <person name="Usmani-Brown S."/>
            <person name="Bringaud F."/>
            <person name="Wincker P."/>
            <person name="Vivares C.P."/>
            <person name="Schwarz R.T."/>
            <person name="Schetters T.P."/>
            <person name="Krause P.J."/>
            <person name="Gorenflot A."/>
            <person name="Berry V."/>
            <person name="Barbe V."/>
            <person name="Ben Mamoun C."/>
        </authorList>
    </citation>
    <scope>NUCLEOTIDE SEQUENCE [LARGE SCALE GENOMIC DNA]</scope>
    <source>
        <strain evidence="1 2">RI</strain>
    </source>
</reference>
<accession>A0A1R4ABD9</accession>
<reference evidence="1 2" key="3">
    <citation type="journal article" date="2016" name="Sci. Rep.">
        <title>Genome-wide diversity and gene expression profiling of Babesia microti isolates identify polymorphic genes that mediate host-pathogen interactions.</title>
        <authorList>
            <person name="Silva J.C."/>
            <person name="Cornillot E."/>
            <person name="McCracken C."/>
            <person name="Usmani-Brown S."/>
            <person name="Dwivedi A."/>
            <person name="Ifeonu O.O."/>
            <person name="Crabtree J."/>
            <person name="Gotia H.T."/>
            <person name="Virji A.Z."/>
            <person name="Reynes C."/>
            <person name="Colinge J."/>
            <person name="Kumar V."/>
            <person name="Lawres L."/>
            <person name="Pazzi J.E."/>
            <person name="Pablo J.V."/>
            <person name="Hung C."/>
            <person name="Brancato J."/>
            <person name="Kumari P."/>
            <person name="Orvis J."/>
            <person name="Tretina K."/>
            <person name="Chibucos M."/>
            <person name="Ott S."/>
            <person name="Sadzewicz L."/>
            <person name="Sengamalay N."/>
            <person name="Shetty A.C."/>
            <person name="Su Q."/>
            <person name="Tallon L."/>
            <person name="Fraser C.M."/>
            <person name="Frutos R."/>
            <person name="Molina D.M."/>
            <person name="Krause P.J."/>
            <person name="Ben Mamoun C."/>
        </authorList>
    </citation>
    <scope>NUCLEOTIDE SEQUENCE [LARGE SCALE GENOMIC DNA]</scope>
    <source>
        <strain evidence="1 2">RI</strain>
    </source>
</reference>
<name>A0A1R4ABD9_BABMR</name>
<dbReference type="Proteomes" id="UP000002899">
    <property type="component" value="Chromosome III"/>
</dbReference>
<dbReference type="KEGG" id="bmic:BMR1_03g01115"/>
<dbReference type="VEuPathDB" id="PiroplasmaDB:BMR1_03g01115"/>
<keyword evidence="2" id="KW-1185">Reference proteome</keyword>
<sequence>MEDFDKGVKIASNLYEIFCRAYNIDQQFIQQKTSTDSTQLGIGQNPVEAMDCSYKKITQNEVGKFEIGKTEIVPNSPCVDVKQMHDEDTIDINLLNPFQCCFVTEPLHRHQIKPSPDKVTIASIIYLARLDDITRDILKIVDVNRENVIIKSLYTLTNKLDHEPGKTRISFQEMVSVMAKYVNSNIELPPERKVDSKPWVEAVEHNLLGI</sequence>
<protein>
    <submittedName>
        <fullName evidence="1">Uncharacterized protein</fullName>
    </submittedName>
</protein>
<dbReference type="EMBL" id="LN871598">
    <property type="protein sequence ID" value="SJK86308.1"/>
    <property type="molecule type" value="Genomic_DNA"/>
</dbReference>
<dbReference type="AlphaFoldDB" id="A0A1R4ABD9"/>